<dbReference type="EMBL" id="KN831952">
    <property type="protein sequence ID" value="KIO10587.1"/>
    <property type="molecule type" value="Genomic_DNA"/>
</dbReference>
<dbReference type="HOGENOM" id="CLU_028901_0_0_1"/>
<dbReference type="OrthoDB" id="2379186at2759"/>
<protein>
    <recommendedName>
        <fullName evidence="3">Protein kinase domain-containing protein</fullName>
    </recommendedName>
</protein>
<dbReference type="Proteomes" id="UP000054217">
    <property type="component" value="Unassembled WGS sequence"/>
</dbReference>
<reference evidence="1 2" key="1">
    <citation type="submission" date="2014-04" db="EMBL/GenBank/DDBJ databases">
        <authorList>
            <consortium name="DOE Joint Genome Institute"/>
            <person name="Kuo A."/>
            <person name="Kohler A."/>
            <person name="Costa M.D."/>
            <person name="Nagy L.G."/>
            <person name="Floudas D."/>
            <person name="Copeland A."/>
            <person name="Barry K.W."/>
            <person name="Cichocki N."/>
            <person name="Veneault-Fourrey C."/>
            <person name="LaButti K."/>
            <person name="Lindquist E.A."/>
            <person name="Lipzen A."/>
            <person name="Lundell T."/>
            <person name="Morin E."/>
            <person name="Murat C."/>
            <person name="Sun H."/>
            <person name="Tunlid A."/>
            <person name="Henrissat B."/>
            <person name="Grigoriev I.V."/>
            <person name="Hibbett D.S."/>
            <person name="Martin F."/>
            <person name="Nordberg H.P."/>
            <person name="Cantor M.N."/>
            <person name="Hua S.X."/>
        </authorList>
    </citation>
    <scope>NUCLEOTIDE SEQUENCE [LARGE SCALE GENOMIC DNA]</scope>
    <source>
        <strain evidence="1 2">Marx 270</strain>
    </source>
</reference>
<reference evidence="2" key="2">
    <citation type="submission" date="2015-01" db="EMBL/GenBank/DDBJ databases">
        <title>Evolutionary Origins and Diversification of the Mycorrhizal Mutualists.</title>
        <authorList>
            <consortium name="DOE Joint Genome Institute"/>
            <consortium name="Mycorrhizal Genomics Consortium"/>
            <person name="Kohler A."/>
            <person name="Kuo A."/>
            <person name="Nagy L.G."/>
            <person name="Floudas D."/>
            <person name="Copeland A."/>
            <person name="Barry K.W."/>
            <person name="Cichocki N."/>
            <person name="Veneault-Fourrey C."/>
            <person name="LaButti K."/>
            <person name="Lindquist E.A."/>
            <person name="Lipzen A."/>
            <person name="Lundell T."/>
            <person name="Morin E."/>
            <person name="Murat C."/>
            <person name="Riley R."/>
            <person name="Ohm R."/>
            <person name="Sun H."/>
            <person name="Tunlid A."/>
            <person name="Henrissat B."/>
            <person name="Grigoriev I.V."/>
            <person name="Hibbett D.S."/>
            <person name="Martin F."/>
        </authorList>
    </citation>
    <scope>NUCLEOTIDE SEQUENCE [LARGE SCALE GENOMIC DNA]</scope>
    <source>
        <strain evidence="2">Marx 270</strain>
    </source>
</reference>
<dbReference type="AlphaFoldDB" id="A0A0C3KLU5"/>
<keyword evidence="2" id="KW-1185">Reference proteome</keyword>
<evidence type="ECO:0008006" key="3">
    <source>
        <dbReference type="Google" id="ProtNLM"/>
    </source>
</evidence>
<dbReference type="SUPFAM" id="SSF56112">
    <property type="entry name" value="Protein kinase-like (PK-like)"/>
    <property type="match status" value="1"/>
</dbReference>
<accession>A0A0C3KLU5</accession>
<dbReference type="InParanoid" id="A0A0C3KLU5"/>
<evidence type="ECO:0000313" key="1">
    <source>
        <dbReference type="EMBL" id="KIO10587.1"/>
    </source>
</evidence>
<proteinExistence type="predicted"/>
<dbReference type="Gene3D" id="1.10.510.10">
    <property type="entry name" value="Transferase(Phosphotransferase) domain 1"/>
    <property type="match status" value="1"/>
</dbReference>
<evidence type="ECO:0000313" key="2">
    <source>
        <dbReference type="Proteomes" id="UP000054217"/>
    </source>
</evidence>
<organism evidence="1 2">
    <name type="scientific">Pisolithus tinctorius Marx 270</name>
    <dbReference type="NCBI Taxonomy" id="870435"/>
    <lineage>
        <taxon>Eukaryota</taxon>
        <taxon>Fungi</taxon>
        <taxon>Dikarya</taxon>
        <taxon>Basidiomycota</taxon>
        <taxon>Agaricomycotina</taxon>
        <taxon>Agaricomycetes</taxon>
        <taxon>Agaricomycetidae</taxon>
        <taxon>Boletales</taxon>
        <taxon>Sclerodermatineae</taxon>
        <taxon>Pisolithaceae</taxon>
        <taxon>Pisolithus</taxon>
    </lineage>
</organism>
<sequence>MKQLASPITNWRRRTPRNFRNALGPIDDKFFETKTYMLPPSLEISSIRLYEHLQVIVLLTKQPQVRHVDILDAWTTNRRKTDFPPVEQLRELVEMPLAESEKIPVSDRMYAALTSERGSDFCSEDHVGELFKVAEFDPRFSALYFAVDQSAPNCGPEFSFIPFWDNNICNVIALLVPGGRAIRHSPTDISNFPKFGFLVNHVCLFRGEERAPHGKDDPRVELIKKFQWTYGSVPYMFGYYCRGTEMTLTAIIAPRAPENKIRLHDIITVDLKYTRDRIANIRHLINLSSVLLLLGNLVSSPVDDFTVLPGTESTVMFNPTEVVKIYQRKDAEEKVNHLEKIYGILKDKSIPNTDMLVRAQTDAVVLVPRGTPQEPGTENELRECLVCVLDALVALHHIPLYHRDIRWSNVIRTIDDRSKWILIGWDDAAVPPTQALSFAREREHHSPAIFRDGHGEEVDIWAVGRLIRTCTAADVSVQMRRLGALICEESAKLHAKDVIALLNNTSKLD</sequence>
<name>A0A0C3KLU5_PISTI</name>
<dbReference type="InterPro" id="IPR011009">
    <property type="entry name" value="Kinase-like_dom_sf"/>
</dbReference>
<gene>
    <name evidence="1" type="ORF">M404DRAFT_995780</name>
</gene>